<dbReference type="GO" id="GO:0005829">
    <property type="term" value="C:cytosol"/>
    <property type="evidence" value="ECO:0007669"/>
    <property type="project" value="TreeGrafter"/>
</dbReference>
<dbReference type="STRING" id="71717.A0A4Y7TN04"/>
<gene>
    <name evidence="2" type="ORF">FA13DRAFT_1624200</name>
</gene>
<evidence type="ECO:0000313" key="2">
    <source>
        <dbReference type="EMBL" id="TEB35575.1"/>
    </source>
</evidence>
<organism evidence="2 3">
    <name type="scientific">Coprinellus micaceus</name>
    <name type="common">Glistening ink-cap mushroom</name>
    <name type="synonym">Coprinus micaceus</name>
    <dbReference type="NCBI Taxonomy" id="71717"/>
    <lineage>
        <taxon>Eukaryota</taxon>
        <taxon>Fungi</taxon>
        <taxon>Dikarya</taxon>
        <taxon>Basidiomycota</taxon>
        <taxon>Agaricomycotina</taxon>
        <taxon>Agaricomycetes</taxon>
        <taxon>Agaricomycetidae</taxon>
        <taxon>Agaricales</taxon>
        <taxon>Agaricineae</taxon>
        <taxon>Psathyrellaceae</taxon>
        <taxon>Coprinellus</taxon>
    </lineage>
</organism>
<dbReference type="EMBL" id="QPFP01000007">
    <property type="protein sequence ID" value="TEB35575.1"/>
    <property type="molecule type" value="Genomic_DNA"/>
</dbReference>
<dbReference type="Gene3D" id="3.20.20.100">
    <property type="entry name" value="NADP-dependent oxidoreductase domain"/>
    <property type="match status" value="1"/>
</dbReference>
<dbReference type="PANTHER" id="PTHR42686:SF1">
    <property type="entry name" value="GH17980P-RELATED"/>
    <property type="match status" value="1"/>
</dbReference>
<dbReference type="GO" id="GO:0045290">
    <property type="term" value="F:D-arabinose 1-dehydrogenase [NAD(P)+] activity"/>
    <property type="evidence" value="ECO:0007669"/>
    <property type="project" value="TreeGrafter"/>
</dbReference>
<dbReference type="Pfam" id="PF00248">
    <property type="entry name" value="Aldo_ket_red"/>
    <property type="match status" value="1"/>
</dbReference>
<accession>A0A4Y7TN04</accession>
<dbReference type="InterPro" id="IPR036812">
    <property type="entry name" value="NAD(P)_OxRdtase_dom_sf"/>
</dbReference>
<proteinExistence type="predicted"/>
<reference evidence="2 3" key="1">
    <citation type="journal article" date="2019" name="Nat. Ecol. Evol.">
        <title>Megaphylogeny resolves global patterns of mushroom evolution.</title>
        <authorList>
            <person name="Varga T."/>
            <person name="Krizsan K."/>
            <person name="Foldi C."/>
            <person name="Dima B."/>
            <person name="Sanchez-Garcia M."/>
            <person name="Sanchez-Ramirez S."/>
            <person name="Szollosi G.J."/>
            <person name="Szarkandi J.G."/>
            <person name="Papp V."/>
            <person name="Albert L."/>
            <person name="Andreopoulos W."/>
            <person name="Angelini C."/>
            <person name="Antonin V."/>
            <person name="Barry K.W."/>
            <person name="Bougher N.L."/>
            <person name="Buchanan P."/>
            <person name="Buyck B."/>
            <person name="Bense V."/>
            <person name="Catcheside P."/>
            <person name="Chovatia M."/>
            <person name="Cooper J."/>
            <person name="Damon W."/>
            <person name="Desjardin D."/>
            <person name="Finy P."/>
            <person name="Geml J."/>
            <person name="Haridas S."/>
            <person name="Hughes K."/>
            <person name="Justo A."/>
            <person name="Karasinski D."/>
            <person name="Kautmanova I."/>
            <person name="Kiss B."/>
            <person name="Kocsube S."/>
            <person name="Kotiranta H."/>
            <person name="LaButti K.M."/>
            <person name="Lechner B.E."/>
            <person name="Liimatainen K."/>
            <person name="Lipzen A."/>
            <person name="Lukacs Z."/>
            <person name="Mihaltcheva S."/>
            <person name="Morgado L.N."/>
            <person name="Niskanen T."/>
            <person name="Noordeloos M.E."/>
            <person name="Ohm R.A."/>
            <person name="Ortiz-Santana B."/>
            <person name="Ovrebo C."/>
            <person name="Racz N."/>
            <person name="Riley R."/>
            <person name="Savchenko A."/>
            <person name="Shiryaev A."/>
            <person name="Soop K."/>
            <person name="Spirin V."/>
            <person name="Szebenyi C."/>
            <person name="Tomsovsky M."/>
            <person name="Tulloss R.E."/>
            <person name="Uehling J."/>
            <person name="Grigoriev I.V."/>
            <person name="Vagvolgyi C."/>
            <person name="Papp T."/>
            <person name="Martin F.M."/>
            <person name="Miettinen O."/>
            <person name="Hibbett D.S."/>
            <person name="Nagy L.G."/>
        </authorList>
    </citation>
    <scope>NUCLEOTIDE SEQUENCE [LARGE SCALE GENOMIC DNA]</scope>
    <source>
        <strain evidence="2 3">FP101781</strain>
    </source>
</reference>
<protein>
    <submittedName>
        <fullName evidence="2">Aldo/keto reductase</fullName>
    </submittedName>
</protein>
<dbReference type="Proteomes" id="UP000298030">
    <property type="component" value="Unassembled WGS sequence"/>
</dbReference>
<dbReference type="GO" id="GO:0070485">
    <property type="term" value="P:dehydro-D-arabinono-1,4-lactone biosynthetic process"/>
    <property type="evidence" value="ECO:0007669"/>
    <property type="project" value="TreeGrafter"/>
</dbReference>
<dbReference type="InterPro" id="IPR023210">
    <property type="entry name" value="NADP_OxRdtase_dom"/>
</dbReference>
<evidence type="ECO:0000313" key="3">
    <source>
        <dbReference type="Proteomes" id="UP000298030"/>
    </source>
</evidence>
<keyword evidence="3" id="KW-1185">Reference proteome</keyword>
<dbReference type="SUPFAM" id="SSF51430">
    <property type="entry name" value="NAD(P)-linked oxidoreductase"/>
    <property type="match status" value="1"/>
</dbReference>
<dbReference type="InterPro" id="IPR020471">
    <property type="entry name" value="AKR"/>
</dbReference>
<name>A0A4Y7TN04_COPMI</name>
<dbReference type="PANTHER" id="PTHR42686">
    <property type="entry name" value="GH17980P-RELATED"/>
    <property type="match status" value="1"/>
</dbReference>
<feature type="domain" description="NADP-dependent oxidoreductase" evidence="1">
    <location>
        <begin position="31"/>
        <end position="343"/>
    </location>
</feature>
<dbReference type="OrthoDB" id="5286008at2759"/>
<sequence>MGSTSSSTLEDEPIQGFPLDILEGPLELPAIVYGAGTFSNQYNTDEHLASDVPLRTVRLAFRYGIRAIDTSVYYGNSEIVLGNVLETIRDEFPRSSYRLMTKCGRYGPSTFDYTPETIRKSVKQSLERLKTDYLDVVYLHDVEFVADQIAPSPTGDVSGALGDDAAAYGLAPNEQGKIRGEGDRKILDAYNELRKLKEEGIVKQIGITGYPLPTLLRLALLILHNPPYEPLDIMLSYSHLNLHNSAFEQFAPRIKGDAKIKTLLTASPLSMGLLTGNPPPWHPAPVELKEAIRAAKADWDGDFINLALGYALGRTGAAHDNIPLVTGFSTPKEVHECVRAWREIKEDGAANATRKAGEEKVKRSIGDAGYLDWSWASP</sequence>
<evidence type="ECO:0000259" key="1">
    <source>
        <dbReference type="Pfam" id="PF00248"/>
    </source>
</evidence>
<comment type="caution">
    <text evidence="2">The sequence shown here is derived from an EMBL/GenBank/DDBJ whole genome shotgun (WGS) entry which is preliminary data.</text>
</comment>
<dbReference type="AlphaFoldDB" id="A0A4Y7TN04"/>